<proteinExistence type="predicted"/>
<gene>
    <name evidence="2" type="ORF">PPL_04948</name>
</gene>
<dbReference type="Proteomes" id="UP000001396">
    <property type="component" value="Unassembled WGS sequence"/>
</dbReference>
<organism evidence="2 3">
    <name type="scientific">Heterostelium pallidum (strain ATCC 26659 / Pp 5 / PN500)</name>
    <name type="common">Cellular slime mold</name>
    <name type="synonym">Polysphondylium pallidum</name>
    <dbReference type="NCBI Taxonomy" id="670386"/>
    <lineage>
        <taxon>Eukaryota</taxon>
        <taxon>Amoebozoa</taxon>
        <taxon>Evosea</taxon>
        <taxon>Eumycetozoa</taxon>
        <taxon>Dictyostelia</taxon>
        <taxon>Acytosteliales</taxon>
        <taxon>Acytosteliaceae</taxon>
        <taxon>Heterostelium</taxon>
    </lineage>
</organism>
<name>D3B904_HETP5</name>
<dbReference type="RefSeq" id="XP_020434160.1">
    <property type="nucleotide sequence ID" value="XM_020575844.1"/>
</dbReference>
<feature type="compositionally biased region" description="Acidic residues" evidence="1">
    <location>
        <begin position="1"/>
        <end position="22"/>
    </location>
</feature>
<reference evidence="2 3" key="1">
    <citation type="journal article" date="2011" name="Genome Res.">
        <title>Phylogeny-wide analysis of social amoeba genomes highlights ancient origins for complex intercellular communication.</title>
        <authorList>
            <person name="Heidel A.J."/>
            <person name="Lawal H.M."/>
            <person name="Felder M."/>
            <person name="Schilde C."/>
            <person name="Helps N.R."/>
            <person name="Tunggal B."/>
            <person name="Rivero F."/>
            <person name="John U."/>
            <person name="Schleicher M."/>
            <person name="Eichinger L."/>
            <person name="Platzer M."/>
            <person name="Noegel A.A."/>
            <person name="Schaap P."/>
            <person name="Gloeckner G."/>
        </authorList>
    </citation>
    <scope>NUCLEOTIDE SEQUENCE [LARGE SCALE GENOMIC DNA]</scope>
    <source>
        <strain evidence="3">ATCC 26659 / Pp 5 / PN500</strain>
    </source>
</reference>
<comment type="caution">
    <text evidence="2">The sequence shown here is derived from an EMBL/GenBank/DDBJ whole genome shotgun (WGS) entry which is preliminary data.</text>
</comment>
<evidence type="ECO:0000313" key="3">
    <source>
        <dbReference type="Proteomes" id="UP000001396"/>
    </source>
</evidence>
<dbReference type="GeneID" id="31360434"/>
<sequence>MSSILMDEDNIAQEVETDDENEIQQHLLENTLDDRGK</sequence>
<evidence type="ECO:0000313" key="2">
    <source>
        <dbReference type="EMBL" id="EFA82043.1"/>
    </source>
</evidence>
<dbReference type="InParanoid" id="D3B904"/>
<keyword evidence="3" id="KW-1185">Reference proteome</keyword>
<protein>
    <submittedName>
        <fullName evidence="2">Uncharacterized protein</fullName>
    </submittedName>
</protein>
<feature type="region of interest" description="Disordered" evidence="1">
    <location>
        <begin position="1"/>
        <end position="23"/>
    </location>
</feature>
<accession>D3B904</accession>
<evidence type="ECO:0000256" key="1">
    <source>
        <dbReference type="SAM" id="MobiDB-lite"/>
    </source>
</evidence>
<dbReference type="AlphaFoldDB" id="D3B904"/>
<dbReference type="EMBL" id="ADBJ01000021">
    <property type="protein sequence ID" value="EFA82043.1"/>
    <property type="molecule type" value="Genomic_DNA"/>
</dbReference>